<dbReference type="NCBIfam" id="TIGR00231">
    <property type="entry name" value="small_GTP"/>
    <property type="match status" value="1"/>
</dbReference>
<sequence>MPHSGHQALWDMTRSREFQVVVLGAGGVGKTCLTEQFFNNGGIKSYDPTIGSHQKQLAVDGRQVILEIDTLGTDQLTSTDVYIKNARGFLLVFSITSRSSLGELNGIREAILGIKRRDQVPMVIIGNKADLEDQRDVPRTKAWAVSQDWDAHYHEASAVTGTNVDEALFDICRQMLSEDDAIDAMDEEMLETKYKYDETSTKRRRRKRNMVNQKCVIL</sequence>
<accession>A0ABR4EDT5</accession>
<protein>
    <recommendedName>
        <fullName evidence="5">Ras family protein</fullName>
    </recommendedName>
</protein>
<dbReference type="SMART" id="SM00175">
    <property type="entry name" value="RAB"/>
    <property type="match status" value="1"/>
</dbReference>
<dbReference type="PRINTS" id="PR00449">
    <property type="entry name" value="RASTRNSFRMNG"/>
</dbReference>
<dbReference type="PROSITE" id="PS51421">
    <property type="entry name" value="RAS"/>
    <property type="match status" value="1"/>
</dbReference>
<comment type="caution">
    <text evidence="3">The sequence shown here is derived from an EMBL/GenBank/DDBJ whole genome shotgun (WGS) entry which is preliminary data.</text>
</comment>
<keyword evidence="4" id="KW-1185">Reference proteome</keyword>
<dbReference type="InterPro" id="IPR005225">
    <property type="entry name" value="Small_GTP-bd"/>
</dbReference>
<dbReference type="InterPro" id="IPR027417">
    <property type="entry name" value="P-loop_NTPase"/>
</dbReference>
<dbReference type="InterPro" id="IPR001806">
    <property type="entry name" value="Small_GTPase"/>
</dbReference>
<organism evidence="3 4">
    <name type="scientific">Diaporthe vaccinii</name>
    <dbReference type="NCBI Taxonomy" id="105482"/>
    <lineage>
        <taxon>Eukaryota</taxon>
        <taxon>Fungi</taxon>
        <taxon>Dikarya</taxon>
        <taxon>Ascomycota</taxon>
        <taxon>Pezizomycotina</taxon>
        <taxon>Sordariomycetes</taxon>
        <taxon>Sordariomycetidae</taxon>
        <taxon>Diaporthales</taxon>
        <taxon>Diaporthaceae</taxon>
        <taxon>Diaporthe</taxon>
        <taxon>Diaporthe eres species complex</taxon>
    </lineage>
</organism>
<evidence type="ECO:0000256" key="1">
    <source>
        <dbReference type="ARBA" id="ARBA00022741"/>
    </source>
</evidence>
<reference evidence="3 4" key="1">
    <citation type="submission" date="2024-03" db="EMBL/GenBank/DDBJ databases">
        <title>A high-quality draft genome sequence of Diaporthe vaccinii, a causative agent of upright dieback and viscid rot disease in cranberry plants.</title>
        <authorList>
            <person name="Sarrasin M."/>
            <person name="Lang B.F."/>
            <person name="Burger G."/>
        </authorList>
    </citation>
    <scope>NUCLEOTIDE SEQUENCE [LARGE SCALE GENOMIC DNA]</scope>
    <source>
        <strain evidence="3 4">IS7</strain>
    </source>
</reference>
<name>A0ABR4EDT5_9PEZI</name>
<dbReference type="Pfam" id="PF00071">
    <property type="entry name" value="Ras"/>
    <property type="match status" value="1"/>
</dbReference>
<dbReference type="EMBL" id="JBAWTH010000065">
    <property type="protein sequence ID" value="KAL2280613.1"/>
    <property type="molecule type" value="Genomic_DNA"/>
</dbReference>
<gene>
    <name evidence="3" type="ORF">FJTKL_12434</name>
</gene>
<dbReference type="PROSITE" id="PS51419">
    <property type="entry name" value="RAB"/>
    <property type="match status" value="1"/>
</dbReference>
<dbReference type="SMART" id="SM00173">
    <property type="entry name" value="RAS"/>
    <property type="match status" value="1"/>
</dbReference>
<evidence type="ECO:0000313" key="4">
    <source>
        <dbReference type="Proteomes" id="UP001600888"/>
    </source>
</evidence>
<dbReference type="SUPFAM" id="SSF52540">
    <property type="entry name" value="P-loop containing nucleoside triphosphate hydrolases"/>
    <property type="match status" value="1"/>
</dbReference>
<evidence type="ECO:0000256" key="2">
    <source>
        <dbReference type="ARBA" id="ARBA00023134"/>
    </source>
</evidence>
<keyword evidence="1" id="KW-0547">Nucleotide-binding</keyword>
<evidence type="ECO:0008006" key="5">
    <source>
        <dbReference type="Google" id="ProtNLM"/>
    </source>
</evidence>
<dbReference type="Gene3D" id="3.40.50.300">
    <property type="entry name" value="P-loop containing nucleotide triphosphate hydrolases"/>
    <property type="match status" value="1"/>
</dbReference>
<keyword evidence="2" id="KW-0342">GTP-binding</keyword>
<proteinExistence type="predicted"/>
<evidence type="ECO:0000313" key="3">
    <source>
        <dbReference type="EMBL" id="KAL2280613.1"/>
    </source>
</evidence>
<dbReference type="InterPro" id="IPR020849">
    <property type="entry name" value="Small_GTPase_Ras-type"/>
</dbReference>
<dbReference type="Proteomes" id="UP001600888">
    <property type="component" value="Unassembled WGS sequence"/>
</dbReference>
<dbReference type="SMART" id="SM00174">
    <property type="entry name" value="RHO"/>
    <property type="match status" value="1"/>
</dbReference>
<dbReference type="PANTHER" id="PTHR24070">
    <property type="entry name" value="RAS, DI-RAS, AND RHEB FAMILY MEMBERS OF SMALL GTPASE SUPERFAMILY"/>
    <property type="match status" value="1"/>
</dbReference>